<gene>
    <name evidence="3" type="ORF">EV193_106201</name>
</gene>
<evidence type="ECO:0000313" key="3">
    <source>
        <dbReference type="EMBL" id="RZS36966.1"/>
    </source>
</evidence>
<proteinExistence type="predicted"/>
<dbReference type="OrthoDB" id="5242879at2"/>
<sequence>MTAVLEPDTVTETEPPQRKLPLPTRFVALAVAVWLGVTGVCLALIIYGLGPLLQNREQRGQLDEFRDKIDRAVGETQSLYGPAPVTKPVEFGSPIAILEIPRLKVQLVVIEGVDSSDTAGGPGHVPGTAGPGQPGNSAIVGRRLGYGASFRQLDQLAPGDSVVVTTTQGQSLYEVTESTRAPLNEDTDYGKTPGDQLTLVTTSSRAPWASGEAILVRAKMRGLPYVPTPQNGRADAEDGRTGEGVAAVARLLLAALAFVIVGFGAVLLYRRWRPLATYVLTAPALVATCVLAAEAVSAILPAWI</sequence>
<dbReference type="InterPro" id="IPR023365">
    <property type="entry name" value="Sortase_dom-sf"/>
</dbReference>
<dbReference type="CDD" id="cd05830">
    <property type="entry name" value="Sortase_E"/>
    <property type="match status" value="1"/>
</dbReference>
<keyword evidence="4" id="KW-1185">Reference proteome</keyword>
<dbReference type="InterPro" id="IPR005754">
    <property type="entry name" value="Sortase"/>
</dbReference>
<dbReference type="InterPro" id="IPR042003">
    <property type="entry name" value="Sortase_E"/>
</dbReference>
<evidence type="ECO:0000256" key="2">
    <source>
        <dbReference type="SAM" id="Phobius"/>
    </source>
</evidence>
<feature type="transmembrane region" description="Helical" evidence="2">
    <location>
        <begin position="275"/>
        <end position="300"/>
    </location>
</feature>
<accession>A0A4Q7KL58</accession>
<dbReference type="Gene3D" id="2.40.260.10">
    <property type="entry name" value="Sortase"/>
    <property type="match status" value="1"/>
</dbReference>
<dbReference type="SUPFAM" id="SSF63817">
    <property type="entry name" value="Sortase"/>
    <property type="match status" value="1"/>
</dbReference>
<feature type="transmembrane region" description="Helical" evidence="2">
    <location>
        <begin position="26"/>
        <end position="49"/>
    </location>
</feature>
<dbReference type="AlphaFoldDB" id="A0A4Q7KL58"/>
<organism evidence="3 4">
    <name type="scientific">Herbihabitans rhizosphaerae</name>
    <dbReference type="NCBI Taxonomy" id="1872711"/>
    <lineage>
        <taxon>Bacteria</taxon>
        <taxon>Bacillati</taxon>
        <taxon>Actinomycetota</taxon>
        <taxon>Actinomycetes</taxon>
        <taxon>Pseudonocardiales</taxon>
        <taxon>Pseudonocardiaceae</taxon>
        <taxon>Herbihabitans</taxon>
    </lineage>
</organism>
<evidence type="ECO:0000256" key="1">
    <source>
        <dbReference type="ARBA" id="ARBA00022801"/>
    </source>
</evidence>
<keyword evidence="2" id="KW-0472">Membrane</keyword>
<dbReference type="Pfam" id="PF04203">
    <property type="entry name" value="Sortase"/>
    <property type="match status" value="1"/>
</dbReference>
<evidence type="ECO:0000313" key="4">
    <source>
        <dbReference type="Proteomes" id="UP000294257"/>
    </source>
</evidence>
<dbReference type="GO" id="GO:0016787">
    <property type="term" value="F:hydrolase activity"/>
    <property type="evidence" value="ECO:0007669"/>
    <property type="project" value="UniProtKB-KW"/>
</dbReference>
<dbReference type="RefSeq" id="WP_130345580.1">
    <property type="nucleotide sequence ID" value="NZ_SGWQ01000006.1"/>
</dbReference>
<keyword evidence="2" id="KW-1133">Transmembrane helix</keyword>
<keyword evidence="1" id="KW-0378">Hydrolase</keyword>
<reference evidence="3 4" key="1">
    <citation type="submission" date="2019-02" db="EMBL/GenBank/DDBJ databases">
        <title>Genomic Encyclopedia of Type Strains, Phase IV (KMG-IV): sequencing the most valuable type-strain genomes for metagenomic binning, comparative biology and taxonomic classification.</title>
        <authorList>
            <person name="Goeker M."/>
        </authorList>
    </citation>
    <scope>NUCLEOTIDE SEQUENCE [LARGE SCALE GENOMIC DNA]</scope>
    <source>
        <strain evidence="3 4">DSM 101727</strain>
    </source>
</reference>
<keyword evidence="2" id="KW-0812">Transmembrane</keyword>
<comment type="caution">
    <text evidence="3">The sequence shown here is derived from an EMBL/GenBank/DDBJ whole genome shotgun (WGS) entry which is preliminary data.</text>
</comment>
<protein>
    <submittedName>
        <fullName evidence="3">Sortase A</fullName>
    </submittedName>
</protein>
<name>A0A4Q7KL58_9PSEU</name>
<dbReference type="Proteomes" id="UP000294257">
    <property type="component" value="Unassembled WGS sequence"/>
</dbReference>
<dbReference type="EMBL" id="SGWQ01000006">
    <property type="protein sequence ID" value="RZS36966.1"/>
    <property type="molecule type" value="Genomic_DNA"/>
</dbReference>
<feature type="transmembrane region" description="Helical" evidence="2">
    <location>
        <begin position="247"/>
        <end position="269"/>
    </location>
</feature>